<evidence type="ECO:0000313" key="3">
    <source>
        <dbReference type="Proteomes" id="UP000036513"/>
    </source>
</evidence>
<feature type="region of interest" description="Disordered" evidence="1">
    <location>
        <begin position="326"/>
        <end position="349"/>
    </location>
</feature>
<feature type="compositionally biased region" description="Basic and acidic residues" evidence="1">
    <location>
        <begin position="508"/>
        <end position="526"/>
    </location>
</feature>
<feature type="region of interest" description="Disordered" evidence="1">
    <location>
        <begin position="362"/>
        <end position="417"/>
    </location>
</feature>
<dbReference type="Proteomes" id="UP000036513">
    <property type="component" value="Unassembled WGS sequence"/>
</dbReference>
<comment type="caution">
    <text evidence="2">The sequence shown here is derived from an EMBL/GenBank/DDBJ whole genome shotgun (WGS) entry which is preliminary data.</text>
</comment>
<evidence type="ECO:0000256" key="1">
    <source>
        <dbReference type="SAM" id="MobiDB-lite"/>
    </source>
</evidence>
<feature type="compositionally biased region" description="Low complexity" evidence="1">
    <location>
        <begin position="527"/>
        <end position="544"/>
    </location>
</feature>
<sequence length="550" mass="57121">MPASVRPYVTAGVALVGASVISVTPIQPVTPQTRIANDAYSLTAAAVPGAPIDGSGDGVPCSGYHTDNCDIYAPQSYTPITVDTSNGSILNVPANILNAIISVPRAYLDGLNDLSYALEVTGSWWVYDPVNVLGYDPADPPKITAVTNLLIPFKALSNPLGEHVSWWAKANLPMNSGCTGTAPPTCQDAGAILSKMFTAPIWDLIYGYTFPALNNPVSDAEGAAGEAIPGEEGAPVPWSGAHIQINPYDPIWNVINYMLADPTTNRPEAITLKEVGQSLARFGKALWQDFNPFVPGSFLWKGFPYTLVTPFIKPFVKVLCPSCDPEHPEDPTPFDGQLPPSSQAKESNKGVTNLLEKLGLKKEETTSDTATLAAKQTEQKADATTETTTTAATTEESATKGDSSETSEATDGAQKGDVVKDAVANLLKKFEKAPVETTPATDATDTDGKTDAGSPATDAGSATTDKGGDDASASSPKKWSFGGKHRKSEDTTKSADAGAESSAGKSSSESKSETKKDTSDAKKDTSGSKGAKAGAGSASSSNGSDSGGSE</sequence>
<protein>
    <recommendedName>
        <fullName evidence="4">PE-PPE domain-containing protein</fullName>
    </recommendedName>
</protein>
<name>A0A0J6WI00_9MYCO</name>
<feature type="compositionally biased region" description="Polar residues" evidence="1">
    <location>
        <begin position="367"/>
        <end position="376"/>
    </location>
</feature>
<evidence type="ECO:0000313" key="2">
    <source>
        <dbReference type="EMBL" id="KMO82204.1"/>
    </source>
</evidence>
<dbReference type="PATRIC" id="fig|37916.4.peg.1251"/>
<organism evidence="2 3">
    <name type="scientific">Mycolicibacterium chlorophenolicum</name>
    <dbReference type="NCBI Taxonomy" id="37916"/>
    <lineage>
        <taxon>Bacteria</taxon>
        <taxon>Bacillati</taxon>
        <taxon>Actinomycetota</taxon>
        <taxon>Actinomycetes</taxon>
        <taxon>Mycobacteriales</taxon>
        <taxon>Mycobacteriaceae</taxon>
        <taxon>Mycolicibacterium</taxon>
    </lineage>
</organism>
<keyword evidence="3" id="KW-1185">Reference proteome</keyword>
<proteinExistence type="predicted"/>
<dbReference type="STRING" id="37916.MCHLDSM_01355"/>
<dbReference type="AlphaFoldDB" id="A0A0J6WI00"/>
<feature type="compositionally biased region" description="Low complexity" evidence="1">
    <location>
        <begin position="384"/>
        <end position="396"/>
    </location>
</feature>
<feature type="compositionally biased region" description="Low complexity" evidence="1">
    <location>
        <begin position="494"/>
        <end position="507"/>
    </location>
</feature>
<dbReference type="EMBL" id="JYNL01000010">
    <property type="protein sequence ID" value="KMO82204.1"/>
    <property type="molecule type" value="Genomic_DNA"/>
</dbReference>
<gene>
    <name evidence="2" type="ORF">MCHLDSM_01355</name>
</gene>
<feature type="region of interest" description="Disordered" evidence="1">
    <location>
        <begin position="430"/>
        <end position="550"/>
    </location>
</feature>
<feature type="compositionally biased region" description="Polar residues" evidence="1">
    <location>
        <begin position="339"/>
        <end position="349"/>
    </location>
</feature>
<reference evidence="2 3" key="1">
    <citation type="journal article" date="2015" name="Genome Biol. Evol.">
        <title>Characterization of Three Mycobacterium spp. with Potential Use in Bioremediation by Genome Sequencing and Comparative Genomics.</title>
        <authorList>
            <person name="Das S."/>
            <person name="Pettersson B.M."/>
            <person name="Behra P.R."/>
            <person name="Ramesh M."/>
            <person name="Dasgupta S."/>
            <person name="Bhattacharya A."/>
            <person name="Kirsebom L.A."/>
        </authorList>
    </citation>
    <scope>NUCLEOTIDE SEQUENCE [LARGE SCALE GENOMIC DNA]</scope>
    <source>
        <strain evidence="2 3">DSM 43826</strain>
    </source>
</reference>
<evidence type="ECO:0008006" key="4">
    <source>
        <dbReference type="Google" id="ProtNLM"/>
    </source>
</evidence>
<accession>A0A0J6WI00</accession>